<dbReference type="Gene3D" id="1.25.40.10">
    <property type="entry name" value="Tetratricopeptide repeat domain"/>
    <property type="match status" value="5"/>
</dbReference>
<dbReference type="NCBIfam" id="TIGR00756">
    <property type="entry name" value="PPR"/>
    <property type="match status" value="5"/>
</dbReference>
<dbReference type="Gramene" id="TraesSYM2B03G01078080.1">
    <property type="protein sequence ID" value="TraesSYM2B03G01078080.1.CDS1"/>
    <property type="gene ID" value="TraesSYM2B03G01078080"/>
</dbReference>
<organism evidence="5">
    <name type="scientific">Triticum aestivum</name>
    <name type="common">Wheat</name>
    <dbReference type="NCBI Taxonomy" id="4565"/>
    <lineage>
        <taxon>Eukaryota</taxon>
        <taxon>Viridiplantae</taxon>
        <taxon>Streptophyta</taxon>
        <taxon>Embryophyta</taxon>
        <taxon>Tracheophyta</taxon>
        <taxon>Spermatophyta</taxon>
        <taxon>Magnoliopsida</taxon>
        <taxon>Liliopsida</taxon>
        <taxon>Poales</taxon>
        <taxon>Poaceae</taxon>
        <taxon>BOP clade</taxon>
        <taxon>Pooideae</taxon>
        <taxon>Triticodae</taxon>
        <taxon>Triticeae</taxon>
        <taxon>Triticinae</taxon>
        <taxon>Triticum</taxon>
    </lineage>
</organism>
<reference evidence="5" key="2">
    <citation type="submission" date="2018-10" db="UniProtKB">
        <authorList>
            <consortium name="EnsemblPlants"/>
        </authorList>
    </citation>
    <scope>IDENTIFICATION</scope>
</reference>
<evidence type="ECO:0000256" key="2">
    <source>
        <dbReference type="ARBA" id="ARBA00022946"/>
    </source>
</evidence>
<dbReference type="Pfam" id="PF13041">
    <property type="entry name" value="PPR_2"/>
    <property type="match status" value="3"/>
</dbReference>
<gene>
    <name evidence="5" type="primary">LOC123047348</name>
</gene>
<dbReference type="Gramene" id="TraesLAC2B03G01016800.1">
    <property type="protein sequence ID" value="TraesLAC2B03G01016800.1.CDS1"/>
    <property type="gene ID" value="TraesLAC2B03G01016800"/>
</dbReference>
<dbReference type="GO" id="GO:0009451">
    <property type="term" value="P:RNA modification"/>
    <property type="evidence" value="ECO:0007669"/>
    <property type="project" value="InterPro"/>
</dbReference>
<feature type="repeat" description="PPR" evidence="3">
    <location>
        <begin position="186"/>
        <end position="220"/>
    </location>
</feature>
<feature type="repeat" description="PPR" evidence="3">
    <location>
        <begin position="725"/>
        <end position="759"/>
    </location>
</feature>
<feature type="repeat" description="PPR" evidence="3">
    <location>
        <begin position="287"/>
        <end position="321"/>
    </location>
</feature>
<dbReference type="RefSeq" id="XP_044326815.1">
    <property type="nucleotide sequence ID" value="XM_044470880.1"/>
</dbReference>
<dbReference type="EnsemblPlants" id="TraesCS2B02G582600.1">
    <property type="protein sequence ID" value="TraesCS2B02G582600.1.cds1"/>
    <property type="gene ID" value="TraesCS2B02G582600"/>
</dbReference>
<dbReference type="Pfam" id="PF01535">
    <property type="entry name" value="PPR"/>
    <property type="match status" value="6"/>
</dbReference>
<sequence>MQQRAPAERSTAASLHAHVLHLHQCGAAGNLLRRAHAAALTSGALAASLPLAGAFILSYAAAADLPSSRRLLLHHPLRLRSAFLWNSLSRALSSASLPAEALRVYNLMLRSAVRPDDRTFPFALHATAAAAADAAHAAKGLELHAAALRTGHLADVFAGNTLVSFYAACGSARDARRAFDEMPARDVVSWNSLVSAFLANRMFDDARWALVGMMGSGVPVSVASLVSVLPACGVEQEQGFGLALHGLALKTGLDSVLNLGNALVDMYGKFCQVEASMQVFEVMPERNEVSWNSAIGCFLNSGLYGDVLAMFREMSERGVMPGSITLSSLLPALVELGYFDLGREVHAYSIKRAMDSDIFVANSLVDMYAKLGSLEKACTVFEKIEVPNVVSWNAMIANLVQNGAETEAFRLVIKMQKDGERPNSITLVNVLPACSRMSSLKIGKQIHAWSIRTGLVFDLFISNALIDMYAKCGQLSLAQNIFDLSEKDDVSYNALLLGYSQSPWSSESLNLFKEIRSAGIEYDAISFMGALTACTNLCAFKQGKEIHGVLIRRLQSNHPFLANSLLGLYTKGGMLDTATKIFNRITEKDVASWNTMIMGHGMHGQIDVAFHLFDLMKDDGVDYDHVSYIAVLSACSHGGLVEKGKQYFSQMRAQNLEPQQMHYACMVDLLGRTGQLTESVELILDMPFHANSDVWGALLGACRIHGNIEVAQYAAEHLFELKPEHSGYYTLLINMYAEAGRWNEANKIRKLMKSRKVQKNPAYSWVQSGNKLQAFLVGNG</sequence>
<protein>
    <recommendedName>
        <fullName evidence="7">Pentatricopeptide repeat-containing protein</fullName>
    </recommendedName>
</protein>
<dbReference type="Gramene" id="TraesKAR2B01G0515640.1">
    <property type="protein sequence ID" value="cds.TraesKAR2B01G0515640.1"/>
    <property type="gene ID" value="TraesKAR2B01G0515640"/>
</dbReference>
<dbReference type="SMR" id="A0A3B6CII2"/>
<dbReference type="FunFam" id="1.25.40.10:FF:003299">
    <property type="entry name" value="Pentatricopeptide repeat-containing protein At1g18485"/>
    <property type="match status" value="1"/>
</dbReference>
<feature type="repeat" description="PPR" evidence="3">
    <location>
        <begin position="488"/>
        <end position="522"/>
    </location>
</feature>
<keyword evidence="6" id="KW-1185">Reference proteome</keyword>
<keyword evidence="4" id="KW-1133">Transmembrane helix</keyword>
<dbReference type="PaxDb" id="4565-Traes_2BL_ECAD1215B.1"/>
<dbReference type="FunFam" id="1.25.40.10:FF:003692">
    <property type="entry name" value="Pentatricopeptide repeat-containing protein"/>
    <property type="match status" value="1"/>
</dbReference>
<dbReference type="OrthoDB" id="1880841at2759"/>
<proteinExistence type="predicted"/>
<keyword evidence="1" id="KW-0677">Repeat</keyword>
<dbReference type="RefSeq" id="XP_044326813.1">
    <property type="nucleotide sequence ID" value="XM_044470878.1"/>
</dbReference>
<dbReference type="AlphaFoldDB" id="A0A3B6CII2"/>
<evidence type="ECO:0000256" key="4">
    <source>
        <dbReference type="SAM" id="Phobius"/>
    </source>
</evidence>
<dbReference type="InterPro" id="IPR046848">
    <property type="entry name" value="E_motif"/>
</dbReference>
<feature type="transmembrane region" description="Helical" evidence="4">
    <location>
        <begin position="37"/>
        <end position="62"/>
    </location>
</feature>
<dbReference type="Gramene" id="TraesROB_scaffold_011890_01G000200.1">
    <property type="protein sequence ID" value="TraesROB_scaffold_011890_01G000200.1"/>
    <property type="gene ID" value="TraesROB_scaffold_011890_01G000200"/>
</dbReference>
<dbReference type="RefSeq" id="XP_044326811.1">
    <property type="nucleotide sequence ID" value="XM_044470876.1"/>
</dbReference>
<dbReference type="GeneID" id="123047348"/>
<dbReference type="InterPro" id="IPR002885">
    <property type="entry name" value="PPR_rpt"/>
</dbReference>
<keyword evidence="4" id="KW-0472">Membrane</keyword>
<dbReference type="Gramene" id="TraesJUL2B03G01065950.1">
    <property type="protein sequence ID" value="TraesJUL2B03G01065950.1.CDS1"/>
    <property type="gene ID" value="TraesJUL2B03G01065950"/>
</dbReference>
<dbReference type="Proteomes" id="UP000019116">
    <property type="component" value="Chromosome 2B"/>
</dbReference>
<dbReference type="Gramene" id="TraesCS2B03G1456000.1">
    <property type="protein sequence ID" value="TraesCS2B03G1456000.1.CDS1"/>
    <property type="gene ID" value="TraesCS2B03G1456000"/>
</dbReference>
<dbReference type="InterPro" id="IPR046960">
    <property type="entry name" value="PPR_At4g14850-like_plant"/>
</dbReference>
<feature type="repeat" description="PPR" evidence="3">
    <location>
        <begin position="589"/>
        <end position="623"/>
    </location>
</feature>
<keyword evidence="2" id="KW-0809">Transit peptide</keyword>
<dbReference type="InterPro" id="IPR011990">
    <property type="entry name" value="TPR-like_helical_dom_sf"/>
</dbReference>
<dbReference type="Gramene" id="TraesCS2B02G582600.1">
    <property type="protein sequence ID" value="TraesCS2B02G582600.1.cds1"/>
    <property type="gene ID" value="TraesCS2B02G582600"/>
</dbReference>
<dbReference type="Pfam" id="PF20431">
    <property type="entry name" value="E_motif"/>
    <property type="match status" value="1"/>
</dbReference>
<dbReference type="PANTHER" id="PTHR47926:SF427">
    <property type="entry name" value="TETRATRICOPEPTIDE-LIKE HELICAL DOMAIN SUPERFAMILY"/>
    <property type="match status" value="1"/>
</dbReference>
<feature type="repeat" description="PPR" evidence="3">
    <location>
        <begin position="81"/>
        <end position="115"/>
    </location>
</feature>
<dbReference type="PANTHER" id="PTHR47926">
    <property type="entry name" value="PENTATRICOPEPTIDE REPEAT-CONTAINING PROTEIN"/>
    <property type="match status" value="1"/>
</dbReference>
<dbReference type="FunFam" id="1.25.40.10:FF:000361">
    <property type="entry name" value="Pentatricopeptide repeat-containing protein chloroplastic"/>
    <property type="match status" value="1"/>
</dbReference>
<name>A0A3B6CII2_WHEAT</name>
<accession>A0A3B6CII2</accession>
<evidence type="ECO:0000256" key="3">
    <source>
        <dbReference type="PROSITE-ProRule" id="PRU00708"/>
    </source>
</evidence>
<feature type="repeat" description="PPR" evidence="3">
    <location>
        <begin position="388"/>
        <end position="422"/>
    </location>
</feature>
<dbReference type="RefSeq" id="XP_044326814.1">
    <property type="nucleotide sequence ID" value="XM_044470879.1"/>
</dbReference>
<dbReference type="FunFam" id="1.25.40.10:FF:000196">
    <property type="entry name" value="Pentatricopeptide repeat-containing protein At4g14850"/>
    <property type="match status" value="1"/>
</dbReference>
<evidence type="ECO:0008006" key="7">
    <source>
        <dbReference type="Google" id="ProtNLM"/>
    </source>
</evidence>
<dbReference type="RefSeq" id="XP_044326810.1">
    <property type="nucleotide sequence ID" value="XM_044470875.1"/>
</dbReference>
<dbReference type="FunFam" id="1.25.40.10:FF:003118">
    <property type="entry name" value="Pentatricopeptide repeat-containing protein"/>
    <property type="match status" value="1"/>
</dbReference>
<dbReference type="Gramene" id="TraesLDM2B03G01064040.1">
    <property type="protein sequence ID" value="TraesLDM2B03G01064040.1.CDS1"/>
    <property type="gene ID" value="TraesLDM2B03G01064040"/>
</dbReference>
<dbReference type="Gramene" id="TraesLDM2B03G01064040.2">
    <property type="protein sequence ID" value="TraesLDM2B03G01064040.2.CDS1"/>
    <property type="gene ID" value="TraesLDM2B03G01064040"/>
</dbReference>
<reference evidence="5" key="1">
    <citation type="submission" date="2018-08" db="EMBL/GenBank/DDBJ databases">
        <authorList>
            <person name="Rossello M."/>
        </authorList>
    </citation>
    <scope>NUCLEOTIDE SEQUENCE [LARGE SCALE GENOMIC DNA]</scope>
    <source>
        <strain evidence="5">cv. Chinese Spring</strain>
    </source>
</reference>
<dbReference type="Gramene" id="TraesNOR2B03G01078580.2">
    <property type="protein sequence ID" value="TraesNOR2B03G01078580.2.CDS1"/>
    <property type="gene ID" value="TraesNOR2B03G01078580"/>
</dbReference>
<feature type="repeat" description="PPR" evidence="3">
    <location>
        <begin position="624"/>
        <end position="658"/>
    </location>
</feature>
<evidence type="ECO:0000256" key="1">
    <source>
        <dbReference type="ARBA" id="ARBA00022737"/>
    </source>
</evidence>
<dbReference type="STRING" id="4565.A0A3B6CII2"/>
<dbReference type="RefSeq" id="XP_044326812.1">
    <property type="nucleotide sequence ID" value="XM_044470877.1"/>
</dbReference>
<evidence type="ECO:0000313" key="5">
    <source>
        <dbReference type="EnsemblPlants" id="TraesCS2B02G582600.1.cds1"/>
    </source>
</evidence>
<dbReference type="GO" id="GO:0003723">
    <property type="term" value="F:RNA binding"/>
    <property type="evidence" value="ECO:0007669"/>
    <property type="project" value="InterPro"/>
</dbReference>
<evidence type="ECO:0000313" key="6">
    <source>
        <dbReference type="Proteomes" id="UP000019116"/>
    </source>
</evidence>
<dbReference type="PROSITE" id="PS51375">
    <property type="entry name" value="PPR"/>
    <property type="match status" value="8"/>
</dbReference>
<keyword evidence="4" id="KW-0812">Transmembrane</keyword>
<dbReference type="OMA" id="REVHAYS"/>